<keyword evidence="3" id="KW-1185">Reference proteome</keyword>
<keyword evidence="1" id="KW-0472">Membrane</keyword>
<dbReference type="Proteomes" id="UP000003163">
    <property type="component" value="Unassembled WGS sequence"/>
</dbReference>
<dbReference type="EMBL" id="AFBI03000007">
    <property type="protein sequence ID" value="EJW05336.1"/>
    <property type="molecule type" value="Genomic_DNA"/>
</dbReference>
<evidence type="ECO:0000313" key="2">
    <source>
        <dbReference type="EMBL" id="EJW05336.1"/>
    </source>
</evidence>
<proteinExistence type="predicted"/>
<evidence type="ECO:0000313" key="3">
    <source>
        <dbReference type="Proteomes" id="UP000003163"/>
    </source>
</evidence>
<dbReference type="VEuPathDB" id="MicrosporidiaDB:EDEG_00606"/>
<dbReference type="AlphaFoldDB" id="J9DC67"/>
<sequence length="117" mass="13999">MVKTPESIHMNREFKNSGVFDFSNSKIRSYSRNLYNNIQAINQFVLLFLFLIFSSAHLLILITLAIYKLYWAFKIFSAQLQRKFYVEKSGFMFFCSDSHVIVKFRERNLLKNNTLFF</sequence>
<evidence type="ECO:0000256" key="1">
    <source>
        <dbReference type="SAM" id="Phobius"/>
    </source>
</evidence>
<name>J9DC67_EDHAE</name>
<protein>
    <submittedName>
        <fullName evidence="2">Uncharacterized protein</fullName>
    </submittedName>
</protein>
<feature type="transmembrane region" description="Helical" evidence="1">
    <location>
        <begin position="44"/>
        <end position="67"/>
    </location>
</feature>
<organism evidence="2 3">
    <name type="scientific">Edhazardia aedis (strain USNM 41457)</name>
    <name type="common">Microsporidian parasite</name>
    <dbReference type="NCBI Taxonomy" id="1003232"/>
    <lineage>
        <taxon>Eukaryota</taxon>
        <taxon>Fungi</taxon>
        <taxon>Fungi incertae sedis</taxon>
        <taxon>Microsporidia</taxon>
        <taxon>Edhazardia</taxon>
    </lineage>
</organism>
<reference evidence="2 3" key="1">
    <citation type="submission" date="2011-08" db="EMBL/GenBank/DDBJ databases">
        <authorList>
            <person name="Liu Z.J."/>
            <person name="Shi F.L."/>
            <person name="Lu J.Q."/>
            <person name="Li M."/>
            <person name="Wang Z.L."/>
        </authorList>
    </citation>
    <scope>NUCLEOTIDE SEQUENCE [LARGE SCALE GENOMIC DNA]</scope>
    <source>
        <strain evidence="2 3">USNM 41457</strain>
    </source>
</reference>
<comment type="caution">
    <text evidence="2">The sequence shown here is derived from an EMBL/GenBank/DDBJ whole genome shotgun (WGS) entry which is preliminary data.</text>
</comment>
<dbReference type="HOGENOM" id="CLU_2084803_0_0_1"/>
<keyword evidence="1" id="KW-0812">Transmembrane</keyword>
<reference evidence="3" key="2">
    <citation type="submission" date="2015-07" db="EMBL/GenBank/DDBJ databases">
        <title>Contrasting host-pathogen interactions and genome evolution in two generalist and specialist microsporidian pathogens of mosquitoes.</title>
        <authorList>
            <consortium name="The Broad Institute Genomics Platform"/>
            <consortium name="The Broad Institute Genome Sequencing Center for Infectious Disease"/>
            <person name="Cuomo C.A."/>
            <person name="Sanscrainte N.D."/>
            <person name="Goldberg J.M."/>
            <person name="Heiman D."/>
            <person name="Young S."/>
            <person name="Zeng Q."/>
            <person name="Becnel J.J."/>
            <person name="Birren B.W."/>
        </authorList>
    </citation>
    <scope>NUCLEOTIDE SEQUENCE [LARGE SCALE GENOMIC DNA]</scope>
    <source>
        <strain evidence="3">USNM 41457</strain>
    </source>
</reference>
<gene>
    <name evidence="2" type="ORF">EDEG_00606</name>
</gene>
<dbReference type="InParanoid" id="J9DC67"/>
<accession>J9DC67</accession>
<keyword evidence="1" id="KW-1133">Transmembrane helix</keyword>